<comment type="caution">
    <text evidence="1">The sequence shown here is derived from an EMBL/GenBank/DDBJ whole genome shotgun (WGS) entry which is preliminary data.</text>
</comment>
<gene>
    <name evidence="1" type="ORF">HPB50_013821</name>
</gene>
<dbReference type="Proteomes" id="UP000821845">
    <property type="component" value="Chromosome 2"/>
</dbReference>
<dbReference type="EMBL" id="CM023482">
    <property type="protein sequence ID" value="KAH6938858.1"/>
    <property type="molecule type" value="Genomic_DNA"/>
</dbReference>
<evidence type="ECO:0000313" key="1">
    <source>
        <dbReference type="EMBL" id="KAH6938858.1"/>
    </source>
</evidence>
<organism evidence="1 2">
    <name type="scientific">Hyalomma asiaticum</name>
    <name type="common">Tick</name>
    <dbReference type="NCBI Taxonomy" id="266040"/>
    <lineage>
        <taxon>Eukaryota</taxon>
        <taxon>Metazoa</taxon>
        <taxon>Ecdysozoa</taxon>
        <taxon>Arthropoda</taxon>
        <taxon>Chelicerata</taxon>
        <taxon>Arachnida</taxon>
        <taxon>Acari</taxon>
        <taxon>Parasitiformes</taxon>
        <taxon>Ixodida</taxon>
        <taxon>Ixodoidea</taxon>
        <taxon>Ixodidae</taxon>
        <taxon>Hyalomminae</taxon>
        <taxon>Hyalomma</taxon>
    </lineage>
</organism>
<protein>
    <submittedName>
        <fullName evidence="1">Uncharacterized protein</fullName>
    </submittedName>
</protein>
<name>A0ACB7SVW5_HYAAI</name>
<reference evidence="1" key="1">
    <citation type="submission" date="2020-05" db="EMBL/GenBank/DDBJ databases">
        <title>Large-scale comparative analyses of tick genomes elucidate their genetic diversity and vector capacities.</title>
        <authorList>
            <person name="Jia N."/>
            <person name="Wang J."/>
            <person name="Shi W."/>
            <person name="Du L."/>
            <person name="Sun Y."/>
            <person name="Zhan W."/>
            <person name="Jiang J."/>
            <person name="Wang Q."/>
            <person name="Zhang B."/>
            <person name="Ji P."/>
            <person name="Sakyi L.B."/>
            <person name="Cui X."/>
            <person name="Yuan T."/>
            <person name="Jiang B."/>
            <person name="Yang W."/>
            <person name="Lam T.T.-Y."/>
            <person name="Chang Q."/>
            <person name="Ding S."/>
            <person name="Wang X."/>
            <person name="Zhu J."/>
            <person name="Ruan X."/>
            <person name="Zhao L."/>
            <person name="Wei J."/>
            <person name="Que T."/>
            <person name="Du C."/>
            <person name="Cheng J."/>
            <person name="Dai P."/>
            <person name="Han X."/>
            <person name="Huang E."/>
            <person name="Gao Y."/>
            <person name="Liu J."/>
            <person name="Shao H."/>
            <person name="Ye R."/>
            <person name="Li L."/>
            <person name="Wei W."/>
            <person name="Wang X."/>
            <person name="Wang C."/>
            <person name="Yang T."/>
            <person name="Huo Q."/>
            <person name="Li W."/>
            <person name="Guo W."/>
            <person name="Chen H."/>
            <person name="Zhou L."/>
            <person name="Ni X."/>
            <person name="Tian J."/>
            <person name="Zhou Y."/>
            <person name="Sheng Y."/>
            <person name="Liu T."/>
            <person name="Pan Y."/>
            <person name="Xia L."/>
            <person name="Li J."/>
            <person name="Zhao F."/>
            <person name="Cao W."/>
        </authorList>
    </citation>
    <scope>NUCLEOTIDE SEQUENCE</scope>
    <source>
        <strain evidence="1">Hyas-2018</strain>
    </source>
</reference>
<proteinExistence type="predicted"/>
<evidence type="ECO:0000313" key="2">
    <source>
        <dbReference type="Proteomes" id="UP000821845"/>
    </source>
</evidence>
<sequence length="570" mass="63394">MKLTSFFAKVPKERSLALPDGGSTSENTTTRADLNAERTHDCEDDEEADSPFCRNDIGMFVNRTDIPDDIREQVYSNVWMPPPSYKFEISVAKNGKRRTFQSHWLQRYGWLAFSHVRKGAFCKTCVLFCRKSGAGKGSHQSCRNLVTVPFTKWKDAIEIFENHARTEYHKAATVDAESFLRVARGKSSSVHIQLNQQAKGELEDNKAKLRAIVETVVLCGRQDLALRGDKDSGRLSLEEPLQNDGNFRALLRYRANGGDTILANHIRTAGNNALYSSPSIQNEIISIIGKLTQDKIVRQANEAGFFSVLADETTDVSQTEQFSLCVRYVDPTSSSIREDFLCFVPVDDVSASSLAHTLKRELLNLGLHLNMMRGQGYDGAAAMSGAFNGVQALILKDFPTALYTHCSSHSLNLCLSDASAVQDIRRAFGTISEVCTFFRMSPKRTAVLKKHLEASTKSFRRLHRYCETRCSFHMDKHPAPATASCPLGTSLTEALKEALPVLLKALNTESPAQVLLTSAGRRASVCIALREEQRSSMERKVLWTLIFFLSGGSKKSAAFQLILELRDVST</sequence>
<accession>A0ACB7SVW5</accession>
<keyword evidence="2" id="KW-1185">Reference proteome</keyword>